<dbReference type="Gene3D" id="1.10.1740.10">
    <property type="match status" value="1"/>
</dbReference>
<dbReference type="InterPro" id="IPR014284">
    <property type="entry name" value="RNA_pol_sigma-70_dom"/>
</dbReference>
<reference evidence="8" key="1">
    <citation type="submission" date="2013-08" db="EMBL/GenBank/DDBJ databases">
        <authorList>
            <person name="Mendez C."/>
            <person name="Richter M."/>
            <person name="Ferrer M."/>
            <person name="Sanchez J."/>
        </authorList>
    </citation>
    <scope>NUCLEOTIDE SEQUENCE</scope>
</reference>
<dbReference type="Pfam" id="PF04542">
    <property type="entry name" value="Sigma70_r2"/>
    <property type="match status" value="1"/>
</dbReference>
<dbReference type="InterPro" id="IPR014289">
    <property type="entry name" value="RNA_pol_sigma-24-rel"/>
</dbReference>
<dbReference type="InterPro" id="IPR039425">
    <property type="entry name" value="RNA_pol_sigma-70-like"/>
</dbReference>
<evidence type="ECO:0000256" key="4">
    <source>
        <dbReference type="ARBA" id="ARBA00023125"/>
    </source>
</evidence>
<dbReference type="InterPro" id="IPR013249">
    <property type="entry name" value="RNA_pol_sigma70_r4_t2"/>
</dbReference>
<evidence type="ECO:0000256" key="2">
    <source>
        <dbReference type="ARBA" id="ARBA00023015"/>
    </source>
</evidence>
<accession>T0Z7X8</accession>
<keyword evidence="2" id="KW-0805">Transcription regulation</keyword>
<dbReference type="NCBIfam" id="TIGR02937">
    <property type="entry name" value="sigma70-ECF"/>
    <property type="match status" value="1"/>
</dbReference>
<feature type="domain" description="RNA polymerase sigma factor 70 region 4 type 2" evidence="7">
    <location>
        <begin position="125"/>
        <end position="160"/>
    </location>
</feature>
<name>T0Z7X8_9ZZZZ</name>
<keyword evidence="4" id="KW-0238">DNA-binding</keyword>
<evidence type="ECO:0000259" key="6">
    <source>
        <dbReference type="Pfam" id="PF04542"/>
    </source>
</evidence>
<dbReference type="InterPro" id="IPR007627">
    <property type="entry name" value="RNA_pol_sigma70_r2"/>
</dbReference>
<protein>
    <submittedName>
        <fullName evidence="8">RNA polymerase sigma-24 related protein</fullName>
    </submittedName>
</protein>
<dbReference type="GO" id="GO:0006352">
    <property type="term" value="P:DNA-templated transcription initiation"/>
    <property type="evidence" value="ECO:0007669"/>
    <property type="project" value="InterPro"/>
</dbReference>
<organism evidence="8">
    <name type="scientific">mine drainage metagenome</name>
    <dbReference type="NCBI Taxonomy" id="410659"/>
    <lineage>
        <taxon>unclassified sequences</taxon>
        <taxon>metagenomes</taxon>
        <taxon>ecological metagenomes</taxon>
    </lineage>
</organism>
<gene>
    <name evidence="8" type="ORF">B1A_22108</name>
</gene>
<dbReference type="EMBL" id="AUZX01016349">
    <property type="protein sequence ID" value="EQD25885.1"/>
    <property type="molecule type" value="Genomic_DNA"/>
</dbReference>
<evidence type="ECO:0000256" key="5">
    <source>
        <dbReference type="ARBA" id="ARBA00023163"/>
    </source>
</evidence>
<dbReference type="GO" id="GO:0016987">
    <property type="term" value="F:sigma factor activity"/>
    <property type="evidence" value="ECO:0007669"/>
    <property type="project" value="UniProtKB-KW"/>
</dbReference>
<dbReference type="GO" id="GO:0003677">
    <property type="term" value="F:DNA binding"/>
    <property type="evidence" value="ECO:0007669"/>
    <property type="project" value="UniProtKB-KW"/>
</dbReference>
<dbReference type="InterPro" id="IPR013324">
    <property type="entry name" value="RNA_pol_sigma_r3/r4-like"/>
</dbReference>
<comment type="similarity">
    <text evidence="1">Belongs to the sigma-70 factor family. ECF subfamily.</text>
</comment>
<dbReference type="SUPFAM" id="SSF88659">
    <property type="entry name" value="Sigma3 and sigma4 domains of RNA polymerase sigma factors"/>
    <property type="match status" value="1"/>
</dbReference>
<dbReference type="PANTHER" id="PTHR43133">
    <property type="entry name" value="RNA POLYMERASE ECF-TYPE SIGMA FACTO"/>
    <property type="match status" value="1"/>
</dbReference>
<keyword evidence="5" id="KW-0804">Transcription</keyword>
<dbReference type="AlphaFoldDB" id="T0Z7X8"/>
<dbReference type="Pfam" id="PF08281">
    <property type="entry name" value="Sigma70_r4_2"/>
    <property type="match status" value="1"/>
</dbReference>
<proteinExistence type="inferred from homology"/>
<sequence length="164" mass="19077">METELASFRSDMIKFAWLQLRDEASAEDAVQEAMAAALSGRKQFDNRAQLKTWVFAILKNKIVDIIRERARYPNARTAIDEIPEDAYEDLFDENGHWQADARPSTWGNPESSFSNQQFWQIFEICLTRMPDNTARVFMMREVLGFETEEICKELAISPTNFWVV</sequence>
<evidence type="ECO:0000256" key="1">
    <source>
        <dbReference type="ARBA" id="ARBA00010641"/>
    </source>
</evidence>
<dbReference type="InterPro" id="IPR013325">
    <property type="entry name" value="RNA_pol_sigma_r2"/>
</dbReference>
<evidence type="ECO:0000259" key="7">
    <source>
        <dbReference type="Pfam" id="PF08281"/>
    </source>
</evidence>
<reference evidence="8" key="2">
    <citation type="journal article" date="2014" name="ISME J.">
        <title>Microbial stratification in low pH oxic and suboxic macroscopic growths along an acid mine drainage.</title>
        <authorList>
            <person name="Mendez-Garcia C."/>
            <person name="Mesa V."/>
            <person name="Sprenger R.R."/>
            <person name="Richter M."/>
            <person name="Diez M.S."/>
            <person name="Solano J."/>
            <person name="Bargiela R."/>
            <person name="Golyshina O.V."/>
            <person name="Manteca A."/>
            <person name="Ramos J.L."/>
            <person name="Gallego J.R."/>
            <person name="Llorente I."/>
            <person name="Martins Dos Santos V.A."/>
            <person name="Jensen O.N."/>
            <person name="Pelaez A.I."/>
            <person name="Sanchez J."/>
            <person name="Ferrer M."/>
        </authorList>
    </citation>
    <scope>NUCLEOTIDE SEQUENCE</scope>
</reference>
<evidence type="ECO:0000313" key="8">
    <source>
        <dbReference type="EMBL" id="EQD25885.1"/>
    </source>
</evidence>
<dbReference type="NCBIfam" id="TIGR02943">
    <property type="entry name" value="Sig70_famx1"/>
    <property type="match status" value="1"/>
</dbReference>
<feature type="domain" description="RNA polymerase sigma-70 region 2" evidence="6">
    <location>
        <begin position="9"/>
        <end position="71"/>
    </location>
</feature>
<dbReference type="PANTHER" id="PTHR43133:SF8">
    <property type="entry name" value="RNA POLYMERASE SIGMA FACTOR HI_1459-RELATED"/>
    <property type="match status" value="1"/>
</dbReference>
<comment type="caution">
    <text evidence="8">The sequence shown here is derived from an EMBL/GenBank/DDBJ whole genome shotgun (WGS) entry which is preliminary data.</text>
</comment>
<evidence type="ECO:0000256" key="3">
    <source>
        <dbReference type="ARBA" id="ARBA00023082"/>
    </source>
</evidence>
<dbReference type="SUPFAM" id="SSF88946">
    <property type="entry name" value="Sigma2 domain of RNA polymerase sigma factors"/>
    <property type="match status" value="1"/>
</dbReference>
<keyword evidence="3" id="KW-0731">Sigma factor</keyword>
<feature type="non-terminal residue" evidence="8">
    <location>
        <position position="164"/>
    </location>
</feature>